<keyword evidence="1" id="KW-0472">Membrane</keyword>
<dbReference type="EMBL" id="SNRY01001616">
    <property type="protein sequence ID" value="KAA6329641.1"/>
    <property type="molecule type" value="Genomic_DNA"/>
</dbReference>
<organism evidence="2">
    <name type="scientific">termite gut metagenome</name>
    <dbReference type="NCBI Taxonomy" id="433724"/>
    <lineage>
        <taxon>unclassified sequences</taxon>
        <taxon>metagenomes</taxon>
        <taxon>organismal metagenomes</taxon>
    </lineage>
</organism>
<keyword evidence="1" id="KW-0812">Transmembrane</keyword>
<gene>
    <name evidence="2" type="ORF">EZS27_021581</name>
</gene>
<feature type="transmembrane region" description="Helical" evidence="1">
    <location>
        <begin position="107"/>
        <end position="129"/>
    </location>
</feature>
<reference evidence="2" key="1">
    <citation type="submission" date="2019-03" db="EMBL/GenBank/DDBJ databases">
        <title>Single cell metagenomics reveals metabolic interactions within the superorganism composed of flagellate Streblomastix strix and complex community of Bacteroidetes bacteria on its surface.</title>
        <authorList>
            <person name="Treitli S.C."/>
            <person name="Kolisko M."/>
            <person name="Husnik F."/>
            <person name="Keeling P."/>
            <person name="Hampl V."/>
        </authorList>
    </citation>
    <scope>NUCLEOTIDE SEQUENCE</scope>
    <source>
        <strain evidence="2">STM</strain>
    </source>
</reference>
<dbReference type="AlphaFoldDB" id="A0A5J4R9K4"/>
<keyword evidence="1" id="KW-1133">Transmembrane helix</keyword>
<accession>A0A5J4R9K4</accession>
<comment type="caution">
    <text evidence="2">The sequence shown here is derived from an EMBL/GenBank/DDBJ whole genome shotgun (WGS) entry which is preliminary data.</text>
</comment>
<name>A0A5J4R9K4_9ZZZZ</name>
<protein>
    <submittedName>
        <fullName evidence="2">Uncharacterized protein</fullName>
    </submittedName>
</protein>
<evidence type="ECO:0000256" key="1">
    <source>
        <dbReference type="SAM" id="Phobius"/>
    </source>
</evidence>
<evidence type="ECO:0000313" key="2">
    <source>
        <dbReference type="EMBL" id="KAA6329641.1"/>
    </source>
</evidence>
<proteinExistence type="predicted"/>
<feature type="transmembrane region" description="Helical" evidence="1">
    <location>
        <begin position="34"/>
        <end position="51"/>
    </location>
</feature>
<feature type="transmembrane region" description="Helical" evidence="1">
    <location>
        <begin position="71"/>
        <end position="87"/>
    </location>
</feature>
<sequence length="161" mass="18569">MILALCMLALSNITTVSLLILKENSSRYSNMNRAFMFCSVVAWVAFTLPVYKPKTVYPFGFLTKNTNFFMGKLPAIGNITFSTYWRFISIKKRYLPLLTQFLKFFELFHFIFIISRLGLALTAKSYAFVSSTRLFKKRTSVLRLTDFTLCNSHSAFAACKR</sequence>